<proteinExistence type="predicted"/>
<comment type="caution">
    <text evidence="2">The sequence shown here is derived from an EMBL/GenBank/DDBJ whole genome shotgun (WGS) entry which is preliminary data.</text>
</comment>
<name>A0A232FAC6_9HYME</name>
<feature type="compositionally biased region" description="Basic residues" evidence="1">
    <location>
        <begin position="1"/>
        <end position="10"/>
    </location>
</feature>
<feature type="region of interest" description="Disordered" evidence="1">
    <location>
        <begin position="66"/>
        <end position="117"/>
    </location>
</feature>
<keyword evidence="3" id="KW-1185">Reference proteome</keyword>
<dbReference type="EMBL" id="NNAY01000580">
    <property type="protein sequence ID" value="OXU27572.1"/>
    <property type="molecule type" value="Genomic_DNA"/>
</dbReference>
<gene>
    <name evidence="2" type="ORF">TSAR_011527</name>
</gene>
<protein>
    <submittedName>
        <fullName evidence="2">Uncharacterized protein</fullName>
    </submittedName>
</protein>
<dbReference type="AlphaFoldDB" id="A0A232FAC6"/>
<organism evidence="2 3">
    <name type="scientific">Trichomalopsis sarcophagae</name>
    <dbReference type="NCBI Taxonomy" id="543379"/>
    <lineage>
        <taxon>Eukaryota</taxon>
        <taxon>Metazoa</taxon>
        <taxon>Ecdysozoa</taxon>
        <taxon>Arthropoda</taxon>
        <taxon>Hexapoda</taxon>
        <taxon>Insecta</taxon>
        <taxon>Pterygota</taxon>
        <taxon>Neoptera</taxon>
        <taxon>Endopterygota</taxon>
        <taxon>Hymenoptera</taxon>
        <taxon>Apocrita</taxon>
        <taxon>Proctotrupomorpha</taxon>
        <taxon>Chalcidoidea</taxon>
        <taxon>Pteromalidae</taxon>
        <taxon>Pteromalinae</taxon>
        <taxon>Trichomalopsis</taxon>
    </lineage>
</organism>
<evidence type="ECO:0000256" key="1">
    <source>
        <dbReference type="SAM" id="MobiDB-lite"/>
    </source>
</evidence>
<sequence>MAKRRGRKRAATNAGDNPCGKCHKPVKAVAKCEKCGADFHPGCALSYVKANSARECCTQAFRNLGKNGKIAGSPSNARKVQRIRKLSSSAEDSRPGSADSSSPAVRETRLRKTAAAV</sequence>
<evidence type="ECO:0000313" key="2">
    <source>
        <dbReference type="EMBL" id="OXU27572.1"/>
    </source>
</evidence>
<feature type="region of interest" description="Disordered" evidence="1">
    <location>
        <begin position="1"/>
        <end position="21"/>
    </location>
</feature>
<evidence type="ECO:0000313" key="3">
    <source>
        <dbReference type="Proteomes" id="UP000215335"/>
    </source>
</evidence>
<dbReference type="Proteomes" id="UP000215335">
    <property type="component" value="Unassembled WGS sequence"/>
</dbReference>
<accession>A0A232FAC6</accession>
<reference evidence="2 3" key="1">
    <citation type="journal article" date="2017" name="Curr. Biol.">
        <title>The Evolution of Venom by Co-option of Single-Copy Genes.</title>
        <authorList>
            <person name="Martinson E.O."/>
            <person name="Mrinalini"/>
            <person name="Kelkar Y.D."/>
            <person name="Chang C.H."/>
            <person name="Werren J.H."/>
        </authorList>
    </citation>
    <scope>NUCLEOTIDE SEQUENCE [LARGE SCALE GENOMIC DNA]</scope>
    <source>
        <strain evidence="2 3">Alberta</strain>
        <tissue evidence="2">Whole body</tissue>
    </source>
</reference>